<dbReference type="Pfam" id="PF12796">
    <property type="entry name" value="Ank_2"/>
    <property type="match status" value="1"/>
</dbReference>
<dbReference type="GO" id="GO:0060236">
    <property type="term" value="P:regulation of mitotic spindle organization"/>
    <property type="evidence" value="ECO:0007669"/>
    <property type="project" value="TreeGrafter"/>
</dbReference>
<feature type="repeat" description="ANK" evidence="1">
    <location>
        <begin position="76"/>
        <end position="112"/>
    </location>
</feature>
<dbReference type="GO" id="GO:0007080">
    <property type="term" value="P:mitotic metaphase chromosome alignment"/>
    <property type="evidence" value="ECO:0007669"/>
    <property type="project" value="TreeGrafter"/>
</dbReference>
<dbReference type="AlphaFoldDB" id="A0A3Q3AZT6"/>
<dbReference type="GO" id="GO:0000922">
    <property type="term" value="C:spindle pole"/>
    <property type="evidence" value="ECO:0007669"/>
    <property type="project" value="TreeGrafter"/>
</dbReference>
<dbReference type="PANTHER" id="PTHR24160:SF1">
    <property type="entry name" value="ANKYRIN REPEAT DOMAIN-CONTAINING PROTEIN 53"/>
    <property type="match status" value="1"/>
</dbReference>
<evidence type="ECO:0000256" key="2">
    <source>
        <dbReference type="SAM" id="MobiDB-lite"/>
    </source>
</evidence>
<feature type="repeat" description="ANK" evidence="1">
    <location>
        <begin position="113"/>
        <end position="145"/>
    </location>
</feature>
<reference evidence="3" key="1">
    <citation type="submission" date="2025-08" db="UniProtKB">
        <authorList>
            <consortium name="Ensembl"/>
        </authorList>
    </citation>
    <scope>IDENTIFICATION</scope>
</reference>
<dbReference type="InterPro" id="IPR042335">
    <property type="entry name" value="ANKRD53"/>
</dbReference>
<feature type="compositionally biased region" description="Basic and acidic residues" evidence="2">
    <location>
        <begin position="254"/>
        <end position="264"/>
    </location>
</feature>
<sequence>MKPVNTSRRRGRRKTRKLFPKVPSGEQMLPDVGADSPEITEEGLPALHAASFYKELPTIQHLVETRPWWINGSDSQGYRPLHMVLSSRGSPSTYTCLRYLLEHEADVNVTTDSGQTPLHLAASEGLLECVEILVKAGADVLVKDSMGLTPLDLACVWCHRKVARYLKDCEWQANKTRELEERKQAQALYRDLLNTFKHSNLNKKTFIDEKMAGWAKSKGLPLLKDFSPRVQESKYHNQCLLPDHITSKPHHPKHQPEGPEKDRSTTAQLPAALSCSPWTIFMGLQPEKPPKEPDLRDTVTLWKDSSTQKLLYTTKWASAPHPTPNLPLDVVERVLFPRAFPSRITTSQSFEPLSIDKVQHRGCPQGRSTSPWTEVAMHLAEVLELGHY</sequence>
<name>A0A3Q3AZT6_KRYMA</name>
<dbReference type="Proteomes" id="UP000264800">
    <property type="component" value="Unplaced"/>
</dbReference>
<feature type="region of interest" description="Disordered" evidence="2">
    <location>
        <begin position="1"/>
        <end position="35"/>
    </location>
</feature>
<proteinExistence type="predicted"/>
<dbReference type="Gene3D" id="1.25.40.20">
    <property type="entry name" value="Ankyrin repeat-containing domain"/>
    <property type="match status" value="1"/>
</dbReference>
<evidence type="ECO:0000313" key="3">
    <source>
        <dbReference type="Ensembl" id="ENSKMAP00000017134.1"/>
    </source>
</evidence>
<dbReference type="Ensembl" id="ENSKMAT00000017372.1">
    <property type="protein sequence ID" value="ENSKMAP00000017134.1"/>
    <property type="gene ID" value="ENSKMAG00000012779.1"/>
</dbReference>
<dbReference type="InterPro" id="IPR036770">
    <property type="entry name" value="Ankyrin_rpt-contain_sf"/>
</dbReference>
<keyword evidence="4" id="KW-1185">Reference proteome</keyword>
<dbReference type="OMA" id="NHRICAR"/>
<feature type="region of interest" description="Disordered" evidence="2">
    <location>
        <begin position="242"/>
        <end position="267"/>
    </location>
</feature>
<dbReference type="PANTHER" id="PTHR24160">
    <property type="entry name" value="ANKYRIN REPEAT DOMAIN-CONTAINING PROTEIN 53"/>
    <property type="match status" value="1"/>
</dbReference>
<dbReference type="PROSITE" id="PS50088">
    <property type="entry name" value="ANK_REPEAT"/>
    <property type="match status" value="2"/>
</dbReference>
<reference evidence="3" key="2">
    <citation type="submission" date="2025-09" db="UniProtKB">
        <authorList>
            <consortium name="Ensembl"/>
        </authorList>
    </citation>
    <scope>IDENTIFICATION</scope>
</reference>
<accession>A0A3Q3AZT6</accession>
<evidence type="ECO:0000313" key="4">
    <source>
        <dbReference type="Proteomes" id="UP000264800"/>
    </source>
</evidence>
<feature type="compositionally biased region" description="Basic residues" evidence="2">
    <location>
        <begin position="7"/>
        <end position="19"/>
    </location>
</feature>
<dbReference type="InterPro" id="IPR002110">
    <property type="entry name" value="Ankyrin_rpt"/>
</dbReference>
<dbReference type="SMART" id="SM00248">
    <property type="entry name" value="ANK"/>
    <property type="match status" value="4"/>
</dbReference>
<dbReference type="STRING" id="37003.ENSKMAP00000017134"/>
<dbReference type="GO" id="GO:1902412">
    <property type="term" value="P:regulation of mitotic cytokinesis"/>
    <property type="evidence" value="ECO:0007669"/>
    <property type="project" value="InterPro"/>
</dbReference>
<evidence type="ECO:0000256" key="1">
    <source>
        <dbReference type="PROSITE-ProRule" id="PRU00023"/>
    </source>
</evidence>
<organism evidence="3 4">
    <name type="scientific">Kryptolebias marmoratus</name>
    <name type="common">Mangrove killifish</name>
    <name type="synonym">Rivulus marmoratus</name>
    <dbReference type="NCBI Taxonomy" id="37003"/>
    <lineage>
        <taxon>Eukaryota</taxon>
        <taxon>Metazoa</taxon>
        <taxon>Chordata</taxon>
        <taxon>Craniata</taxon>
        <taxon>Vertebrata</taxon>
        <taxon>Euteleostomi</taxon>
        <taxon>Actinopterygii</taxon>
        <taxon>Neopterygii</taxon>
        <taxon>Teleostei</taxon>
        <taxon>Neoteleostei</taxon>
        <taxon>Acanthomorphata</taxon>
        <taxon>Ovalentaria</taxon>
        <taxon>Atherinomorphae</taxon>
        <taxon>Cyprinodontiformes</taxon>
        <taxon>Rivulidae</taxon>
        <taxon>Kryptolebias</taxon>
    </lineage>
</organism>
<dbReference type="SUPFAM" id="SSF48403">
    <property type="entry name" value="Ankyrin repeat"/>
    <property type="match status" value="1"/>
</dbReference>
<dbReference type="PROSITE" id="PS50297">
    <property type="entry name" value="ANK_REP_REGION"/>
    <property type="match status" value="1"/>
</dbReference>
<dbReference type="GeneTree" id="ENSGT00390000005650"/>
<keyword evidence="1" id="KW-0040">ANK repeat</keyword>
<protein>
    <submittedName>
        <fullName evidence="3">Ankyrin repeat domain 53</fullName>
    </submittedName>
</protein>
<dbReference type="GO" id="GO:0031116">
    <property type="term" value="P:positive regulation of microtubule polymerization"/>
    <property type="evidence" value="ECO:0007669"/>
    <property type="project" value="TreeGrafter"/>
</dbReference>